<organism evidence="7 8">
    <name type="scientific">Sulfitobacter brevis</name>
    <dbReference type="NCBI Taxonomy" id="74348"/>
    <lineage>
        <taxon>Bacteria</taxon>
        <taxon>Pseudomonadati</taxon>
        <taxon>Pseudomonadota</taxon>
        <taxon>Alphaproteobacteria</taxon>
        <taxon>Rhodobacterales</taxon>
        <taxon>Roseobacteraceae</taxon>
        <taxon>Sulfitobacter</taxon>
    </lineage>
</organism>
<dbReference type="NCBIfam" id="NF008915">
    <property type="entry name" value="PRK12278.1-1"/>
    <property type="match status" value="1"/>
</dbReference>
<name>A0A1I2FZ53_9RHOB</name>
<dbReference type="GO" id="GO:0019843">
    <property type="term" value="F:rRNA binding"/>
    <property type="evidence" value="ECO:0007669"/>
    <property type="project" value="UniProtKB-UniRule"/>
</dbReference>
<accession>A0A1I2FZ53</accession>
<evidence type="ECO:0000313" key="7">
    <source>
        <dbReference type="EMBL" id="SFF10612.1"/>
    </source>
</evidence>
<dbReference type="Proteomes" id="UP000198977">
    <property type="component" value="Unassembled WGS sequence"/>
</dbReference>
<dbReference type="EMBL" id="FOMW01000018">
    <property type="protein sequence ID" value="SFF10612.1"/>
    <property type="molecule type" value="Genomic_DNA"/>
</dbReference>
<feature type="region of interest" description="Disordered" evidence="6">
    <location>
        <begin position="151"/>
        <end position="194"/>
    </location>
</feature>
<comment type="similarity">
    <text evidence="1 4 5">Belongs to the bacterial ribosomal protein bL21 family.</text>
</comment>
<keyword evidence="8" id="KW-1185">Reference proteome</keyword>
<sequence length="255" mass="26895">MFAVIKTGGKQYKVASGDMLRIERIAADAGETVLFNEVLMLGGDSPQIGAPMIEDAGVEAEVVDQIKGEKVIHFVKRRRKHSSKRTKGHRQKLTLIRIGDILSTGAGKSKSKTAIGTGSVSASVVAAMEERYAMNKADQAEMAKRVVAGEAKAKSAKPAKAEKADAPAEAAAPAKEEKAAPKKAKKADKSGDDLTQISGVGPVIVGKLNGEGVTTFAQIAAWSEADVDAIEEKLSFKGRVGREDWIAQAKELAKG</sequence>
<dbReference type="PANTHER" id="PTHR21349:SF0">
    <property type="entry name" value="LARGE RIBOSOMAL SUBUNIT PROTEIN BL21M"/>
    <property type="match status" value="1"/>
</dbReference>
<dbReference type="Pfam" id="PF00829">
    <property type="entry name" value="Ribosomal_L21p"/>
    <property type="match status" value="1"/>
</dbReference>
<keyword evidence="4 5" id="KW-0699">rRNA-binding</keyword>
<keyword evidence="3 4" id="KW-0687">Ribonucleoprotein</keyword>
<proteinExistence type="inferred from homology"/>
<dbReference type="OrthoDB" id="9813334at2"/>
<evidence type="ECO:0000313" key="8">
    <source>
        <dbReference type="Proteomes" id="UP000198977"/>
    </source>
</evidence>
<dbReference type="Gene3D" id="1.10.150.20">
    <property type="entry name" value="5' to 3' exonuclease, C-terminal subdomain"/>
    <property type="match status" value="1"/>
</dbReference>
<evidence type="ECO:0000256" key="3">
    <source>
        <dbReference type="ARBA" id="ARBA00023274"/>
    </source>
</evidence>
<protein>
    <recommendedName>
        <fullName evidence="4">Large ribosomal subunit protein bL21</fullName>
    </recommendedName>
</protein>
<keyword evidence="4 5" id="KW-0694">RNA-binding</keyword>
<dbReference type="NCBIfam" id="TIGR00061">
    <property type="entry name" value="L21"/>
    <property type="match status" value="1"/>
</dbReference>
<dbReference type="GO" id="GO:0005737">
    <property type="term" value="C:cytoplasm"/>
    <property type="evidence" value="ECO:0007669"/>
    <property type="project" value="UniProtKB-ARBA"/>
</dbReference>
<gene>
    <name evidence="4" type="primary">rplU</name>
    <name evidence="7" type="ORF">SAMN04488523_11855</name>
</gene>
<keyword evidence="2 4" id="KW-0689">Ribosomal protein</keyword>
<evidence type="ECO:0000256" key="1">
    <source>
        <dbReference type="ARBA" id="ARBA00008563"/>
    </source>
</evidence>
<evidence type="ECO:0000256" key="4">
    <source>
        <dbReference type="HAMAP-Rule" id="MF_01363"/>
    </source>
</evidence>
<dbReference type="GO" id="GO:0006412">
    <property type="term" value="P:translation"/>
    <property type="evidence" value="ECO:0007669"/>
    <property type="project" value="UniProtKB-UniRule"/>
</dbReference>
<reference evidence="7 8" key="1">
    <citation type="submission" date="2016-10" db="EMBL/GenBank/DDBJ databases">
        <authorList>
            <person name="de Groot N.N."/>
        </authorList>
    </citation>
    <scope>NUCLEOTIDE SEQUENCE [LARGE SCALE GENOMIC DNA]</scope>
    <source>
        <strain evidence="7 8">DSM 11443</strain>
    </source>
</reference>
<evidence type="ECO:0000256" key="5">
    <source>
        <dbReference type="RuleBase" id="RU000562"/>
    </source>
</evidence>
<comment type="function">
    <text evidence="4 5">This protein binds to 23S rRNA in the presence of protein L20.</text>
</comment>
<dbReference type="InterPro" id="IPR036164">
    <property type="entry name" value="bL21-like_sf"/>
</dbReference>
<dbReference type="HAMAP" id="MF_01363">
    <property type="entry name" value="Ribosomal_bL21"/>
    <property type="match status" value="1"/>
</dbReference>
<evidence type="ECO:0000256" key="6">
    <source>
        <dbReference type="SAM" id="MobiDB-lite"/>
    </source>
</evidence>
<dbReference type="InterPro" id="IPR028909">
    <property type="entry name" value="bL21-like"/>
</dbReference>
<dbReference type="GO" id="GO:1990904">
    <property type="term" value="C:ribonucleoprotein complex"/>
    <property type="evidence" value="ECO:0007669"/>
    <property type="project" value="UniProtKB-KW"/>
</dbReference>
<dbReference type="STRING" id="74348.SAMN04488523_11855"/>
<evidence type="ECO:0000256" key="2">
    <source>
        <dbReference type="ARBA" id="ARBA00022980"/>
    </source>
</evidence>
<dbReference type="SUPFAM" id="SSF141091">
    <property type="entry name" value="L21p-like"/>
    <property type="match status" value="1"/>
</dbReference>
<dbReference type="InterPro" id="IPR001787">
    <property type="entry name" value="Ribosomal_bL21"/>
</dbReference>
<dbReference type="GO" id="GO:0005840">
    <property type="term" value="C:ribosome"/>
    <property type="evidence" value="ECO:0007669"/>
    <property type="project" value="UniProtKB-KW"/>
</dbReference>
<dbReference type="AlphaFoldDB" id="A0A1I2FZ53"/>
<dbReference type="PANTHER" id="PTHR21349">
    <property type="entry name" value="50S RIBOSOMAL PROTEIN L21"/>
    <property type="match status" value="1"/>
</dbReference>
<comment type="subunit">
    <text evidence="4">Part of the 50S ribosomal subunit. Contacts protein L20.</text>
</comment>
<dbReference type="GO" id="GO:0003735">
    <property type="term" value="F:structural constituent of ribosome"/>
    <property type="evidence" value="ECO:0007669"/>
    <property type="project" value="InterPro"/>
</dbReference>
<dbReference type="RefSeq" id="WP_093925271.1">
    <property type="nucleotide sequence ID" value="NZ_FOMW01000018.1"/>
</dbReference>